<reference evidence="4" key="1">
    <citation type="journal article" date="2020" name="Stud. Mycol.">
        <title>101 Dothideomycetes genomes: A test case for predicting lifestyles and emergence of pathogens.</title>
        <authorList>
            <person name="Haridas S."/>
            <person name="Albert R."/>
            <person name="Binder M."/>
            <person name="Bloem J."/>
            <person name="LaButti K."/>
            <person name="Salamov A."/>
            <person name="Andreopoulos B."/>
            <person name="Baker S."/>
            <person name="Barry K."/>
            <person name="Bills G."/>
            <person name="Bluhm B."/>
            <person name="Cannon C."/>
            <person name="Castanera R."/>
            <person name="Culley D."/>
            <person name="Daum C."/>
            <person name="Ezra D."/>
            <person name="Gonzalez J."/>
            <person name="Henrissat B."/>
            <person name="Kuo A."/>
            <person name="Liang C."/>
            <person name="Lipzen A."/>
            <person name="Lutzoni F."/>
            <person name="Magnuson J."/>
            <person name="Mondo S."/>
            <person name="Nolan M."/>
            <person name="Ohm R."/>
            <person name="Pangilinan J."/>
            <person name="Park H.-J."/>
            <person name="Ramirez L."/>
            <person name="Alfaro M."/>
            <person name="Sun H."/>
            <person name="Tritt A."/>
            <person name="Yoshinaga Y."/>
            <person name="Zwiers L.-H."/>
            <person name="Turgeon B."/>
            <person name="Goodwin S."/>
            <person name="Spatafora J."/>
            <person name="Crous P."/>
            <person name="Grigoriev I."/>
        </authorList>
    </citation>
    <scope>NUCLEOTIDE SEQUENCE [LARGE SCALE GENOMIC DNA]</scope>
    <source>
        <strain evidence="4">CECT 20119</strain>
    </source>
</reference>
<feature type="domain" description="Dienelactone hydrolase" evidence="2">
    <location>
        <begin position="80"/>
        <end position="221"/>
    </location>
</feature>
<evidence type="ECO:0000313" key="3">
    <source>
        <dbReference type="EMBL" id="KAF2218536.1"/>
    </source>
</evidence>
<dbReference type="OrthoDB" id="1393670at2759"/>
<dbReference type="AlphaFoldDB" id="A0A6A6FYH2"/>
<evidence type="ECO:0000313" key="4">
    <source>
        <dbReference type="Proteomes" id="UP000799538"/>
    </source>
</evidence>
<dbReference type="InterPro" id="IPR002925">
    <property type="entry name" value="Dienelactn_hydro"/>
</dbReference>
<accession>A0A6A6FYH2</accession>
<organism evidence="3 4">
    <name type="scientific">Elsinoe ampelina</name>
    <dbReference type="NCBI Taxonomy" id="302913"/>
    <lineage>
        <taxon>Eukaryota</taxon>
        <taxon>Fungi</taxon>
        <taxon>Dikarya</taxon>
        <taxon>Ascomycota</taxon>
        <taxon>Pezizomycotina</taxon>
        <taxon>Dothideomycetes</taxon>
        <taxon>Dothideomycetidae</taxon>
        <taxon>Myriangiales</taxon>
        <taxon>Elsinoaceae</taxon>
        <taxon>Elsinoe</taxon>
    </lineage>
</organism>
<gene>
    <name evidence="3" type="ORF">BDZ85DRAFT_270181</name>
</gene>
<dbReference type="EMBL" id="ML992539">
    <property type="protein sequence ID" value="KAF2218536.1"/>
    <property type="molecule type" value="Genomic_DNA"/>
</dbReference>
<sequence length="361" mass="38138">MAADDLEDIDVATKAPESDAQEQKTADAPTSADEGQKPTMGEHCVSDRPSPPGSTPQGEITTLSGIETYITCPPFYPSQPAKLLLLLSPGTGIHSTNNQLQADQWATKGYVVLMPDQFNGDPAPKLDTSDLAPDGGEPGAAANPSFIERLKLGFVETAKSFRIDMWLARHTPATVLPRLVKVVAAAKEMYADAVAYGGGVYGAGYCFGGRYILLLLSELPDDVVAGTRDVGAALPSPSEKEGEAGEGFDAAVKSEEGMVGRGPWIKAGVLAHGTGIGKEDFAGLKEGGKLGIVAVREDGLFTDEVRDYGTGLAKEKGVQVEEKVWEGVPHGFAVVGEYADQKIKTAQSEAFDMMTEFLEKS</sequence>
<dbReference type="SUPFAM" id="SSF53474">
    <property type="entry name" value="alpha/beta-Hydrolases"/>
    <property type="match status" value="1"/>
</dbReference>
<proteinExistence type="predicted"/>
<dbReference type="Gene3D" id="3.40.50.1820">
    <property type="entry name" value="alpha/beta hydrolase"/>
    <property type="match status" value="1"/>
</dbReference>
<dbReference type="InterPro" id="IPR029058">
    <property type="entry name" value="AB_hydrolase_fold"/>
</dbReference>
<evidence type="ECO:0000259" key="2">
    <source>
        <dbReference type="Pfam" id="PF01738"/>
    </source>
</evidence>
<evidence type="ECO:0000256" key="1">
    <source>
        <dbReference type="SAM" id="MobiDB-lite"/>
    </source>
</evidence>
<keyword evidence="4" id="KW-1185">Reference proteome</keyword>
<dbReference type="PANTHER" id="PTHR17630:SF80">
    <property type="entry name" value="DIENELACTONE HYDROLASE DOMAIN-CONTAINING PROTEIN"/>
    <property type="match status" value="1"/>
</dbReference>
<protein>
    <recommendedName>
        <fullName evidence="2">Dienelactone hydrolase domain-containing protein</fullName>
    </recommendedName>
</protein>
<dbReference type="PANTHER" id="PTHR17630">
    <property type="entry name" value="DIENELACTONE HYDROLASE"/>
    <property type="match status" value="1"/>
</dbReference>
<dbReference type="GO" id="GO:0016787">
    <property type="term" value="F:hydrolase activity"/>
    <property type="evidence" value="ECO:0007669"/>
    <property type="project" value="InterPro"/>
</dbReference>
<dbReference type="Pfam" id="PF01738">
    <property type="entry name" value="DLH"/>
    <property type="match status" value="1"/>
</dbReference>
<feature type="compositionally biased region" description="Acidic residues" evidence="1">
    <location>
        <begin position="1"/>
        <end position="10"/>
    </location>
</feature>
<feature type="region of interest" description="Disordered" evidence="1">
    <location>
        <begin position="1"/>
        <end position="60"/>
    </location>
</feature>
<feature type="region of interest" description="Disordered" evidence="1">
    <location>
        <begin position="122"/>
        <end position="142"/>
    </location>
</feature>
<name>A0A6A6FYH2_9PEZI</name>
<dbReference type="Proteomes" id="UP000799538">
    <property type="component" value="Unassembled WGS sequence"/>
</dbReference>